<accession>A0A2H0XDX9</accession>
<dbReference type="HAMAP" id="MF_00340">
    <property type="entry name" value="Ribosomal_bL32"/>
    <property type="match status" value="1"/>
</dbReference>
<dbReference type="Pfam" id="PF01783">
    <property type="entry name" value="Ribosomal_L32p"/>
    <property type="match status" value="1"/>
</dbReference>
<protein>
    <recommendedName>
        <fullName evidence="4 5">Large ribosomal subunit protein bL32</fullName>
    </recommendedName>
</protein>
<dbReference type="EMBL" id="PEYT01000019">
    <property type="protein sequence ID" value="PIS23061.1"/>
    <property type="molecule type" value="Genomic_DNA"/>
</dbReference>
<dbReference type="InterPro" id="IPR011332">
    <property type="entry name" value="Ribosomal_zn-bd"/>
</dbReference>
<proteinExistence type="inferred from homology"/>
<sequence>MAATPKRRISNTRRKHRRVNLKVAVSQTKPCLKCKKQTRPHTTCENCGTYNR</sequence>
<comment type="similarity">
    <text evidence="1 5">Belongs to the bacterial ribosomal protein bL32 family.</text>
</comment>
<evidence type="ECO:0000256" key="4">
    <source>
        <dbReference type="ARBA" id="ARBA00035178"/>
    </source>
</evidence>
<evidence type="ECO:0000313" key="7">
    <source>
        <dbReference type="Proteomes" id="UP000230340"/>
    </source>
</evidence>
<gene>
    <name evidence="5" type="primary">rpmF</name>
    <name evidence="6" type="ORF">COT49_02200</name>
</gene>
<dbReference type="GO" id="GO:0015934">
    <property type="term" value="C:large ribosomal subunit"/>
    <property type="evidence" value="ECO:0007669"/>
    <property type="project" value="InterPro"/>
</dbReference>
<evidence type="ECO:0000313" key="6">
    <source>
        <dbReference type="EMBL" id="PIS23061.1"/>
    </source>
</evidence>
<organism evidence="6 7">
    <name type="scientific">candidate division WWE3 bacterium CG08_land_8_20_14_0_20_40_13</name>
    <dbReference type="NCBI Taxonomy" id="1975084"/>
    <lineage>
        <taxon>Bacteria</taxon>
        <taxon>Katanobacteria</taxon>
    </lineage>
</organism>
<keyword evidence="2 5" id="KW-0689">Ribosomal protein</keyword>
<dbReference type="SUPFAM" id="SSF57829">
    <property type="entry name" value="Zn-binding ribosomal proteins"/>
    <property type="match status" value="1"/>
</dbReference>
<dbReference type="NCBIfam" id="TIGR01031">
    <property type="entry name" value="rpmF_bact"/>
    <property type="match status" value="1"/>
</dbReference>
<dbReference type="InterPro" id="IPR002677">
    <property type="entry name" value="Ribosomal_bL32"/>
</dbReference>
<dbReference type="GO" id="GO:0003735">
    <property type="term" value="F:structural constituent of ribosome"/>
    <property type="evidence" value="ECO:0007669"/>
    <property type="project" value="InterPro"/>
</dbReference>
<evidence type="ECO:0000256" key="1">
    <source>
        <dbReference type="ARBA" id="ARBA00008560"/>
    </source>
</evidence>
<evidence type="ECO:0000256" key="2">
    <source>
        <dbReference type="ARBA" id="ARBA00022980"/>
    </source>
</evidence>
<name>A0A2H0XDX9_UNCKA</name>
<keyword evidence="3 5" id="KW-0687">Ribonucleoprotein</keyword>
<reference evidence="7" key="1">
    <citation type="submission" date="2017-09" db="EMBL/GenBank/DDBJ databases">
        <title>Depth-based differentiation of microbial function through sediment-hosted aquifers and enrichment of novel symbionts in the deep terrestrial subsurface.</title>
        <authorList>
            <person name="Probst A.J."/>
            <person name="Ladd B."/>
            <person name="Jarett J.K."/>
            <person name="Geller-Mcgrath D.E."/>
            <person name="Sieber C.M.K."/>
            <person name="Emerson J.B."/>
            <person name="Anantharaman K."/>
            <person name="Thomas B.C."/>
            <person name="Malmstrom R."/>
            <person name="Stieglmeier M."/>
            <person name="Klingl A."/>
            <person name="Woyke T."/>
            <person name="Ryan C.M."/>
            <person name="Banfield J.F."/>
        </authorList>
    </citation>
    <scope>NUCLEOTIDE SEQUENCE [LARGE SCALE GENOMIC DNA]</scope>
</reference>
<dbReference type="Proteomes" id="UP000230340">
    <property type="component" value="Unassembled WGS sequence"/>
</dbReference>
<evidence type="ECO:0000256" key="3">
    <source>
        <dbReference type="ARBA" id="ARBA00023274"/>
    </source>
</evidence>
<evidence type="ECO:0000256" key="5">
    <source>
        <dbReference type="HAMAP-Rule" id="MF_00340"/>
    </source>
</evidence>
<comment type="caution">
    <text evidence="6">The sequence shown here is derived from an EMBL/GenBank/DDBJ whole genome shotgun (WGS) entry which is preliminary data.</text>
</comment>
<dbReference type="GO" id="GO:0006412">
    <property type="term" value="P:translation"/>
    <property type="evidence" value="ECO:0007669"/>
    <property type="project" value="UniProtKB-UniRule"/>
</dbReference>
<dbReference type="AlphaFoldDB" id="A0A2H0XDX9"/>